<gene>
    <name evidence="1" type="ORF">EDD80_10835</name>
</gene>
<protein>
    <submittedName>
        <fullName evidence="1">Phage tail-like protein</fullName>
    </submittedName>
</protein>
<dbReference type="OrthoDB" id="9799891at2"/>
<comment type="caution">
    <text evidence="1">The sequence shown here is derived from an EMBL/GenBank/DDBJ whole genome shotgun (WGS) entry which is preliminary data.</text>
</comment>
<dbReference type="NCBIfam" id="TIGR02241">
    <property type="entry name" value="conserved hypothetical phage tail region protein"/>
    <property type="match status" value="1"/>
</dbReference>
<dbReference type="InterPro" id="IPR011747">
    <property type="entry name" value="CHP02241"/>
</dbReference>
<proteinExistence type="predicted"/>
<dbReference type="PANTHER" id="PTHR38009">
    <property type="entry name" value="CONSERVED HYPOTHETICAL PHAGE TAIL PROTEIN"/>
    <property type="match status" value="1"/>
</dbReference>
<organism evidence="1 2">
    <name type="scientific">Anseongella ginsenosidimutans</name>
    <dbReference type="NCBI Taxonomy" id="496056"/>
    <lineage>
        <taxon>Bacteria</taxon>
        <taxon>Pseudomonadati</taxon>
        <taxon>Bacteroidota</taxon>
        <taxon>Sphingobacteriia</taxon>
        <taxon>Sphingobacteriales</taxon>
        <taxon>Sphingobacteriaceae</taxon>
        <taxon>Anseongella</taxon>
    </lineage>
</organism>
<dbReference type="RefSeq" id="WP_132129648.1">
    <property type="nucleotide sequence ID" value="NZ_CP042432.1"/>
</dbReference>
<reference evidence="1 2" key="1">
    <citation type="submission" date="2019-03" db="EMBL/GenBank/DDBJ databases">
        <title>Genomic Encyclopedia of Type Strains, Phase IV (KMG-IV): sequencing the most valuable type-strain genomes for metagenomic binning, comparative biology and taxonomic classification.</title>
        <authorList>
            <person name="Goeker M."/>
        </authorList>
    </citation>
    <scope>NUCLEOTIDE SEQUENCE [LARGE SCALE GENOMIC DNA]</scope>
    <source>
        <strain evidence="1 2">DSM 21100</strain>
    </source>
</reference>
<dbReference type="PANTHER" id="PTHR38009:SF1">
    <property type="entry name" value="CONSERVED HYPOTHETICAL PHAGE TAIL PROTEIN"/>
    <property type="match status" value="1"/>
</dbReference>
<evidence type="ECO:0000313" key="1">
    <source>
        <dbReference type="EMBL" id="TCS86244.1"/>
    </source>
</evidence>
<dbReference type="InterPro" id="IPR010667">
    <property type="entry name" value="Phage_T4_Gp19"/>
</dbReference>
<dbReference type="AlphaFoldDB" id="A0A4V6NZ24"/>
<dbReference type="Proteomes" id="UP000295807">
    <property type="component" value="Unassembled WGS sequence"/>
</dbReference>
<name>A0A4V6NZ24_9SPHI</name>
<dbReference type="EMBL" id="SMAD01000008">
    <property type="protein sequence ID" value="TCS86244.1"/>
    <property type="molecule type" value="Genomic_DNA"/>
</dbReference>
<evidence type="ECO:0000313" key="2">
    <source>
        <dbReference type="Proteomes" id="UP000295807"/>
    </source>
</evidence>
<keyword evidence="2" id="KW-1185">Reference proteome</keyword>
<dbReference type="Pfam" id="PF06841">
    <property type="entry name" value="Phage_T4_gp19"/>
    <property type="match status" value="1"/>
</dbReference>
<dbReference type="GO" id="GO:0005198">
    <property type="term" value="F:structural molecule activity"/>
    <property type="evidence" value="ECO:0007669"/>
    <property type="project" value="InterPro"/>
</dbReference>
<sequence>MAIPGTYPLTGFHFVVAFELFPQLPQDFRFQEVSGLSVNMEMEPYREGGQNRFEHQLPVKTSYTDLTLKRGMFELPSGIMAWCINAVQHFEFQPTNLLVSLLNDQHIPVQSWYVVNAIPKSVEFSSLNAEQSQVAIETLVLSYNYFNILNQSAGLAAGLNAAAI</sequence>
<accession>A0A4V6NZ24</accession>